<name>A0A9P7FVG6_9AGAR</name>
<dbReference type="Gene3D" id="3.40.50.300">
    <property type="entry name" value="P-loop containing nucleotide triphosphate hydrolases"/>
    <property type="match status" value="1"/>
</dbReference>
<gene>
    <name evidence="1" type="ORF">H0H81_002672</name>
</gene>
<reference evidence="1" key="2">
    <citation type="submission" date="2021-10" db="EMBL/GenBank/DDBJ databases">
        <title>Phylogenomics reveals ancestral predisposition of the termite-cultivated fungus Termitomyces towards a domesticated lifestyle.</title>
        <authorList>
            <person name="Auxier B."/>
            <person name="Grum-Grzhimaylo A."/>
            <person name="Cardenas M.E."/>
            <person name="Lodge J.D."/>
            <person name="Laessoe T."/>
            <person name="Pedersen O."/>
            <person name="Smith M.E."/>
            <person name="Kuyper T.W."/>
            <person name="Franco-Molano E.A."/>
            <person name="Baroni T.J."/>
            <person name="Aanen D.K."/>
        </authorList>
    </citation>
    <scope>NUCLEOTIDE SEQUENCE</scope>
    <source>
        <strain evidence="1">D49</strain>
    </source>
</reference>
<dbReference type="OrthoDB" id="9989112at2759"/>
<comment type="caution">
    <text evidence="1">The sequence shown here is derived from an EMBL/GenBank/DDBJ whole genome shotgun (WGS) entry which is preliminary data.</text>
</comment>
<keyword evidence="2" id="KW-1185">Reference proteome</keyword>
<dbReference type="AlphaFoldDB" id="A0A9P7FVG6"/>
<organism evidence="1 2">
    <name type="scientific">Sphagnurus paluster</name>
    <dbReference type="NCBI Taxonomy" id="117069"/>
    <lineage>
        <taxon>Eukaryota</taxon>
        <taxon>Fungi</taxon>
        <taxon>Dikarya</taxon>
        <taxon>Basidiomycota</taxon>
        <taxon>Agaricomycotina</taxon>
        <taxon>Agaricomycetes</taxon>
        <taxon>Agaricomycetidae</taxon>
        <taxon>Agaricales</taxon>
        <taxon>Tricholomatineae</taxon>
        <taxon>Lyophyllaceae</taxon>
        <taxon>Sphagnurus</taxon>
    </lineage>
</organism>
<dbReference type="PANTHER" id="PTHR47979">
    <property type="entry name" value="DRAB11-RELATED"/>
    <property type="match status" value="1"/>
</dbReference>
<reference evidence="1" key="1">
    <citation type="submission" date="2021-02" db="EMBL/GenBank/DDBJ databases">
        <authorList>
            <person name="Nieuwenhuis M."/>
            <person name="Van De Peppel L.J.J."/>
        </authorList>
    </citation>
    <scope>NUCLEOTIDE SEQUENCE</scope>
    <source>
        <strain evidence="1">D49</strain>
    </source>
</reference>
<evidence type="ECO:0000313" key="2">
    <source>
        <dbReference type="Proteomes" id="UP000717328"/>
    </source>
</evidence>
<evidence type="ECO:0000313" key="1">
    <source>
        <dbReference type="EMBL" id="KAG5637911.1"/>
    </source>
</evidence>
<dbReference type="InterPro" id="IPR027417">
    <property type="entry name" value="P-loop_NTPase"/>
</dbReference>
<dbReference type="InterPro" id="IPR050209">
    <property type="entry name" value="Rab_GTPases_membrane_traffic"/>
</dbReference>
<accession>A0A9P7FVG6</accession>
<protein>
    <submittedName>
        <fullName evidence="1">Uncharacterized protein</fullName>
    </submittedName>
</protein>
<dbReference type="EMBL" id="JABCKI010005794">
    <property type="protein sequence ID" value="KAG5637911.1"/>
    <property type="molecule type" value="Genomic_DNA"/>
</dbReference>
<dbReference type="Proteomes" id="UP000717328">
    <property type="component" value="Unassembled WGS sequence"/>
</dbReference>
<sequence>MDTSNVEAVFQTISTNICRIVSTKPLESTSTNIKSLKERVIAEDSVYFDGDQGGSYNYLFKLVLTGDSGVGKSKTIGVDFSTKSINVDNKTIKAQIWDIGE</sequence>
<proteinExistence type="predicted"/>
<dbReference type="SUPFAM" id="SSF52540">
    <property type="entry name" value="P-loop containing nucleoside triphosphate hydrolases"/>
    <property type="match status" value="1"/>
</dbReference>